<dbReference type="EMBL" id="OOIP01000009">
    <property type="protein sequence ID" value="SPO38110.1"/>
    <property type="molecule type" value="Genomic_DNA"/>
</dbReference>
<dbReference type="AlphaFoldDB" id="A0A5C3F218"/>
<reference evidence="1 2" key="1">
    <citation type="submission" date="2018-03" db="EMBL/GenBank/DDBJ databases">
        <authorList>
            <person name="Guldener U."/>
        </authorList>
    </citation>
    <scope>NUCLEOTIDE SEQUENCE [LARGE SCALE GENOMIC DNA]</scope>
    <source>
        <strain evidence="1 2">DAOM196992</strain>
    </source>
</reference>
<accession>A0A5C3F218</accession>
<evidence type="ECO:0000313" key="2">
    <source>
        <dbReference type="Proteomes" id="UP000323386"/>
    </source>
</evidence>
<evidence type="ECO:0000313" key="1">
    <source>
        <dbReference type="EMBL" id="SPO38110.1"/>
    </source>
</evidence>
<keyword evidence="2" id="KW-1185">Reference proteome</keyword>
<protein>
    <submittedName>
        <fullName evidence="1">Uncharacterized protein</fullName>
    </submittedName>
</protein>
<name>A0A5C3F218_9BASI</name>
<proteinExistence type="predicted"/>
<organism evidence="1 2">
    <name type="scientific">Pseudozyma flocculosa</name>
    <dbReference type="NCBI Taxonomy" id="84751"/>
    <lineage>
        <taxon>Eukaryota</taxon>
        <taxon>Fungi</taxon>
        <taxon>Dikarya</taxon>
        <taxon>Basidiomycota</taxon>
        <taxon>Ustilaginomycotina</taxon>
        <taxon>Ustilaginomycetes</taxon>
        <taxon>Ustilaginales</taxon>
        <taxon>Ustilaginaceae</taxon>
        <taxon>Pseudozyma</taxon>
    </lineage>
</organism>
<sequence>MFELCLPGAKADRYIYIGDFEGSCEFDHLAWSCPSIDTAGAKLTTHSFRCQGDICDGCAEAGGTLNNCP</sequence>
<dbReference type="Proteomes" id="UP000323386">
    <property type="component" value="Unassembled WGS sequence"/>
</dbReference>
<gene>
    <name evidence="1" type="ORF">PSFLO_03587</name>
</gene>